<dbReference type="RefSeq" id="WP_058874957.1">
    <property type="nucleotide sequence ID" value="NZ_LQBK01000038.1"/>
</dbReference>
<accession>A0A0W8I4F4</accession>
<dbReference type="EMBL" id="LQBK01000038">
    <property type="protein sequence ID" value="KUG52927.1"/>
    <property type="molecule type" value="Genomic_DNA"/>
</dbReference>
<name>A0A0W8I4F4_KOCRO</name>
<reference evidence="2" key="1">
    <citation type="submission" date="2015-12" db="EMBL/GenBank/DDBJ databases">
        <authorList>
            <person name="Nair G.R."/>
            <person name="Kaur G."/>
            <person name="Mayilraj S."/>
        </authorList>
    </citation>
    <scope>NUCLEOTIDE SEQUENCE [LARGE SCALE GENOMIC DNA]</scope>
    <source>
        <strain evidence="2">CD08_4</strain>
    </source>
</reference>
<dbReference type="STRING" id="136273.GY22_02220"/>
<protein>
    <submittedName>
        <fullName evidence="1">Uncharacterized protein</fullName>
    </submittedName>
</protein>
<dbReference type="AlphaFoldDB" id="A0A0W8I4F4"/>
<comment type="caution">
    <text evidence="1">The sequence shown here is derived from an EMBL/GenBank/DDBJ whole genome shotgun (WGS) entry which is preliminary data.</text>
</comment>
<evidence type="ECO:0000313" key="2">
    <source>
        <dbReference type="Proteomes" id="UP000053512"/>
    </source>
</evidence>
<dbReference type="Proteomes" id="UP000053512">
    <property type="component" value="Unassembled WGS sequence"/>
</dbReference>
<evidence type="ECO:0000313" key="1">
    <source>
        <dbReference type="EMBL" id="KUG52927.1"/>
    </source>
</evidence>
<dbReference type="OrthoDB" id="4881802at2"/>
<gene>
    <name evidence="1" type="ORF">AVL61_11935</name>
</gene>
<sequence>MDERRRLNQGGAVYPGARAVVVPARTGATGEPTTRRAVVAADRKSFTLDDGQVYERLSGALWSQRYSLDIGTLLVRQACTEGAALFDSLWRSATDPSPRTAAEIAQAQDQVVLEALRARHRVPPWARADFYYDTARARDALAGLSADFTRIPDEKFWAVVEHHRRTPAEIAGLTRPVGPDCLTAEHGTCRRCRPVHVWAWVAERRWSHHGGDPAVTYDVGAILTALERIDPGYQHTPGRVLDRVLDEQHRAEQGESG</sequence>
<organism evidence="1 2">
    <name type="scientific">Kocuria rosea subsp. polaris</name>
    <dbReference type="NCBI Taxonomy" id="136273"/>
    <lineage>
        <taxon>Bacteria</taxon>
        <taxon>Bacillati</taxon>
        <taxon>Actinomycetota</taxon>
        <taxon>Actinomycetes</taxon>
        <taxon>Micrococcales</taxon>
        <taxon>Micrococcaceae</taxon>
        <taxon>Kocuria</taxon>
    </lineage>
</organism>
<proteinExistence type="predicted"/>